<reference evidence="1" key="1">
    <citation type="submission" date="2019-08" db="EMBL/GenBank/DDBJ databases">
        <authorList>
            <person name="Kucharzyk K."/>
            <person name="Murdoch R.W."/>
            <person name="Higgins S."/>
            <person name="Loffler F."/>
        </authorList>
    </citation>
    <scope>NUCLEOTIDE SEQUENCE</scope>
</reference>
<dbReference type="AlphaFoldDB" id="A0A645H3V7"/>
<comment type="caution">
    <text evidence="1">The sequence shown here is derived from an EMBL/GenBank/DDBJ whole genome shotgun (WGS) entry which is preliminary data.</text>
</comment>
<dbReference type="EMBL" id="VSSQ01086345">
    <property type="protein sequence ID" value="MPN33708.1"/>
    <property type="molecule type" value="Genomic_DNA"/>
</dbReference>
<accession>A0A645H3V7</accession>
<sequence length="177" mass="18722">MQAQRFQAFDDMARAEGGGFHQRSVNLLGGGLQRHAQNHTGKVGVVKHGAVPVPPIQGYQPALAGLQLSGPAIHNAENAAVILIGLIHTFFGRQIGNEPIKYITYGRLACFVAIIARQDAILHHTADAFCQHFLLADHNVAKGGAHGHHHGIVLGNPYHRHGGMGVNDADGHAGAGL</sequence>
<proteinExistence type="predicted"/>
<name>A0A645H3V7_9ZZZZ</name>
<gene>
    <name evidence="1" type="ORF">SDC9_181199</name>
</gene>
<evidence type="ECO:0000313" key="1">
    <source>
        <dbReference type="EMBL" id="MPN33708.1"/>
    </source>
</evidence>
<protein>
    <submittedName>
        <fullName evidence="1">Uncharacterized protein</fullName>
    </submittedName>
</protein>
<organism evidence="1">
    <name type="scientific">bioreactor metagenome</name>
    <dbReference type="NCBI Taxonomy" id="1076179"/>
    <lineage>
        <taxon>unclassified sequences</taxon>
        <taxon>metagenomes</taxon>
        <taxon>ecological metagenomes</taxon>
    </lineage>
</organism>